<dbReference type="PANTHER" id="PTHR47723">
    <property type="entry name" value="OS05G0353850 PROTEIN"/>
    <property type="match status" value="1"/>
</dbReference>
<keyword evidence="1" id="KW-0472">Membrane</keyword>
<evidence type="ECO:0000313" key="3">
    <source>
        <dbReference type="EMBL" id="KAL3650832.1"/>
    </source>
</evidence>
<evidence type="ECO:0000259" key="2">
    <source>
        <dbReference type="Pfam" id="PF13456"/>
    </source>
</evidence>
<dbReference type="InterPro" id="IPR002156">
    <property type="entry name" value="RNaseH_domain"/>
</dbReference>
<evidence type="ECO:0000313" key="4">
    <source>
        <dbReference type="Proteomes" id="UP001632038"/>
    </source>
</evidence>
<keyword evidence="4" id="KW-1185">Reference proteome</keyword>
<evidence type="ECO:0000256" key="1">
    <source>
        <dbReference type="SAM" id="Phobius"/>
    </source>
</evidence>
<dbReference type="InterPro" id="IPR053151">
    <property type="entry name" value="RNase_H-like"/>
</dbReference>
<keyword evidence="1" id="KW-0812">Transmembrane</keyword>
<dbReference type="PANTHER" id="PTHR47723:SF24">
    <property type="entry name" value="RNASE H TYPE-1 DOMAIN-CONTAINING PROTEIN"/>
    <property type="match status" value="1"/>
</dbReference>
<organism evidence="3 4">
    <name type="scientific">Castilleja foliolosa</name>
    <dbReference type="NCBI Taxonomy" id="1961234"/>
    <lineage>
        <taxon>Eukaryota</taxon>
        <taxon>Viridiplantae</taxon>
        <taxon>Streptophyta</taxon>
        <taxon>Embryophyta</taxon>
        <taxon>Tracheophyta</taxon>
        <taxon>Spermatophyta</taxon>
        <taxon>Magnoliopsida</taxon>
        <taxon>eudicotyledons</taxon>
        <taxon>Gunneridae</taxon>
        <taxon>Pentapetalae</taxon>
        <taxon>asterids</taxon>
        <taxon>lamiids</taxon>
        <taxon>Lamiales</taxon>
        <taxon>Orobanchaceae</taxon>
        <taxon>Pedicularideae</taxon>
        <taxon>Castillejinae</taxon>
        <taxon>Castilleja</taxon>
    </lineage>
</organism>
<dbReference type="Proteomes" id="UP001632038">
    <property type="component" value="Unassembled WGS sequence"/>
</dbReference>
<dbReference type="AlphaFoldDB" id="A0ABD3E971"/>
<gene>
    <name evidence="3" type="ORF">CASFOL_007235</name>
</gene>
<keyword evidence="1" id="KW-1133">Transmembrane helix</keyword>
<comment type="caution">
    <text evidence="3">The sequence shown here is derived from an EMBL/GenBank/DDBJ whole genome shotgun (WGS) entry which is preliminary data.</text>
</comment>
<accession>A0ABD3E971</accession>
<dbReference type="InterPro" id="IPR036397">
    <property type="entry name" value="RNaseH_sf"/>
</dbReference>
<reference evidence="4" key="1">
    <citation type="journal article" date="2024" name="IScience">
        <title>Strigolactones Initiate the Formation of Haustorium-like Structures in Castilleja.</title>
        <authorList>
            <person name="Buerger M."/>
            <person name="Peterson D."/>
            <person name="Chory J."/>
        </authorList>
    </citation>
    <scope>NUCLEOTIDE SEQUENCE [LARGE SCALE GENOMIC DNA]</scope>
</reference>
<sequence>MSINGWLSLLFLDNSFNFPSCSMKAEFINFTVVLLDHVWFTRNKIAHGSHIPSIKNMIAHVSRIANSHWVSLAKNGQISNSPSRPWIAPPPGWITVNVDAAFADGLAYSGVVFRDSNGSVFFSAAYRHHCLDATTAESLAIADACNELVKKKLKLVCVESDCVLAISFLNVQSSNCYWTASPVIEKIRYIWKDCLLGVSSLFLEVLIMLLILLPTGLLVVILMELFL</sequence>
<proteinExistence type="predicted"/>
<feature type="transmembrane region" description="Helical" evidence="1">
    <location>
        <begin position="194"/>
        <end position="223"/>
    </location>
</feature>
<dbReference type="Pfam" id="PF13456">
    <property type="entry name" value="RVT_3"/>
    <property type="match status" value="1"/>
</dbReference>
<dbReference type="InterPro" id="IPR012337">
    <property type="entry name" value="RNaseH-like_sf"/>
</dbReference>
<dbReference type="EMBL" id="JAVIJP010000007">
    <property type="protein sequence ID" value="KAL3650832.1"/>
    <property type="molecule type" value="Genomic_DNA"/>
</dbReference>
<name>A0ABD3E971_9LAMI</name>
<dbReference type="Gene3D" id="3.30.420.10">
    <property type="entry name" value="Ribonuclease H-like superfamily/Ribonuclease H"/>
    <property type="match status" value="1"/>
</dbReference>
<feature type="domain" description="RNase H type-1" evidence="2">
    <location>
        <begin position="97"/>
        <end position="190"/>
    </location>
</feature>
<dbReference type="SUPFAM" id="SSF53098">
    <property type="entry name" value="Ribonuclease H-like"/>
    <property type="match status" value="1"/>
</dbReference>
<protein>
    <recommendedName>
        <fullName evidence="2">RNase H type-1 domain-containing protein</fullName>
    </recommendedName>
</protein>